<organism evidence="2 3">
    <name type="scientific">Azorhizobium oxalatiphilum</name>
    <dbReference type="NCBI Taxonomy" id="980631"/>
    <lineage>
        <taxon>Bacteria</taxon>
        <taxon>Pseudomonadati</taxon>
        <taxon>Pseudomonadota</taxon>
        <taxon>Alphaproteobacteria</taxon>
        <taxon>Hyphomicrobiales</taxon>
        <taxon>Xanthobacteraceae</taxon>
        <taxon>Azorhizobium</taxon>
    </lineage>
</organism>
<reference evidence="2" key="2">
    <citation type="submission" date="2020-09" db="EMBL/GenBank/DDBJ databases">
        <authorList>
            <person name="Sun Q."/>
            <person name="Sedlacek I."/>
        </authorList>
    </citation>
    <scope>NUCLEOTIDE SEQUENCE</scope>
    <source>
        <strain evidence="2">CCM 7897</strain>
    </source>
</reference>
<sequence length="130" mass="13482">MAKTALKAAALMSAVLMSEGQAAGAFSASFSWNGIPACSGTSPAFTIRGAPNGTARLRFAMRDYDAPNYNHGGATVAYDGKGKVAQGAIGYTGPCPPPGSVHRYIWSIEALDASGQVLARTETEGRFPLR</sequence>
<dbReference type="AlphaFoldDB" id="A0A917FDV0"/>
<evidence type="ECO:0008006" key="4">
    <source>
        <dbReference type="Google" id="ProtNLM"/>
    </source>
</evidence>
<dbReference type="RefSeq" id="WP_244644374.1">
    <property type="nucleotide sequence ID" value="NZ_BMCT01000003.1"/>
</dbReference>
<feature type="signal peptide" evidence="1">
    <location>
        <begin position="1"/>
        <end position="22"/>
    </location>
</feature>
<evidence type="ECO:0000256" key="1">
    <source>
        <dbReference type="SAM" id="SignalP"/>
    </source>
</evidence>
<name>A0A917FDV0_9HYPH</name>
<proteinExistence type="predicted"/>
<reference evidence="2" key="1">
    <citation type="journal article" date="2014" name="Int. J. Syst. Evol. Microbiol.">
        <title>Complete genome sequence of Corynebacterium casei LMG S-19264T (=DSM 44701T), isolated from a smear-ripened cheese.</title>
        <authorList>
            <consortium name="US DOE Joint Genome Institute (JGI-PGF)"/>
            <person name="Walter F."/>
            <person name="Albersmeier A."/>
            <person name="Kalinowski J."/>
            <person name="Ruckert C."/>
        </authorList>
    </citation>
    <scope>NUCLEOTIDE SEQUENCE</scope>
    <source>
        <strain evidence="2">CCM 7897</strain>
    </source>
</reference>
<dbReference type="InterPro" id="IPR036610">
    <property type="entry name" value="PEBP-like_sf"/>
</dbReference>
<protein>
    <recommendedName>
        <fullName evidence="4">Phospholipid-binding protein</fullName>
    </recommendedName>
</protein>
<accession>A0A917FDV0</accession>
<evidence type="ECO:0000313" key="3">
    <source>
        <dbReference type="Proteomes" id="UP000606044"/>
    </source>
</evidence>
<dbReference type="EMBL" id="BMCT01000003">
    <property type="protein sequence ID" value="GGF65927.1"/>
    <property type="molecule type" value="Genomic_DNA"/>
</dbReference>
<dbReference type="Proteomes" id="UP000606044">
    <property type="component" value="Unassembled WGS sequence"/>
</dbReference>
<comment type="caution">
    <text evidence="2">The sequence shown here is derived from an EMBL/GenBank/DDBJ whole genome shotgun (WGS) entry which is preliminary data.</text>
</comment>
<dbReference type="InterPro" id="IPR008914">
    <property type="entry name" value="PEBP"/>
</dbReference>
<dbReference type="SUPFAM" id="SSF49777">
    <property type="entry name" value="PEBP-like"/>
    <property type="match status" value="1"/>
</dbReference>
<evidence type="ECO:0000313" key="2">
    <source>
        <dbReference type="EMBL" id="GGF65927.1"/>
    </source>
</evidence>
<gene>
    <name evidence="2" type="ORF">GCM10007301_27030</name>
</gene>
<keyword evidence="3" id="KW-1185">Reference proteome</keyword>
<keyword evidence="1" id="KW-0732">Signal</keyword>
<feature type="chain" id="PRO_5037917567" description="Phospholipid-binding protein" evidence="1">
    <location>
        <begin position="23"/>
        <end position="130"/>
    </location>
</feature>
<dbReference type="Pfam" id="PF01161">
    <property type="entry name" value="PBP"/>
    <property type="match status" value="1"/>
</dbReference>
<dbReference type="Gene3D" id="3.90.280.10">
    <property type="entry name" value="PEBP-like"/>
    <property type="match status" value="1"/>
</dbReference>